<dbReference type="STRING" id="1384057.CD33_11670"/>
<dbReference type="RefSeq" id="WP_036200851.1">
    <property type="nucleotide sequence ID" value="NZ_AVCY01000005.1"/>
</dbReference>
<name>A0A0A3HVZ5_9BACL</name>
<reference evidence="1 2" key="1">
    <citation type="submission" date="2014-02" db="EMBL/GenBank/DDBJ databases">
        <title>Draft genome sequence of Lysinibacillus sinduriensis JCM 15800.</title>
        <authorList>
            <person name="Zhang F."/>
            <person name="Wang G."/>
            <person name="Zhang L."/>
        </authorList>
    </citation>
    <scope>NUCLEOTIDE SEQUENCE [LARGE SCALE GENOMIC DNA]</scope>
    <source>
        <strain evidence="1 2">JCM 15800</strain>
    </source>
</reference>
<dbReference type="InterPro" id="IPR018775">
    <property type="entry name" value="RlaP"/>
</dbReference>
<dbReference type="eggNOG" id="COG3541">
    <property type="taxonomic scope" value="Bacteria"/>
</dbReference>
<dbReference type="Pfam" id="PF10127">
    <property type="entry name" value="RlaP"/>
    <property type="match status" value="1"/>
</dbReference>
<proteinExistence type="predicted"/>
<protein>
    <recommendedName>
        <fullName evidence="3">Nucleotidyltransferase</fullName>
    </recommendedName>
</protein>
<accession>A0A0A3HVZ5</accession>
<sequence>MENIIRKKLKEIEEENHVRILLALESGSRAWGFGSAVSDYDVRFIYIHPPEWYLSIDPQGVGSKKDVIAYPQKGNLDISGWEITKALRLFRKSNPTILEWLRSSPIYSHNHSFVKQLRRLENDVFNSIPIMHHYYKLAIGNYAKSFKGEEVKIKIFLYVLKSLLSCIWIGKYKSFPPVRIQELLPLIDDGQVKMDIEHLVRKKVLGEDMVTLLDYQDTQQFLETQFLFIQQLLSSQKKEQTIATSQLDQLFRDTLSTVWTLK</sequence>
<dbReference type="PANTHER" id="PTHR34817:SF2">
    <property type="entry name" value="NUCLEOTIDYLTRANSFERASE"/>
    <property type="match status" value="1"/>
</dbReference>
<comment type="caution">
    <text evidence="1">The sequence shown here is derived from an EMBL/GenBank/DDBJ whole genome shotgun (WGS) entry which is preliminary data.</text>
</comment>
<dbReference type="PANTHER" id="PTHR34817">
    <property type="entry name" value="NUCLEOTIDYLTRANSFERASE"/>
    <property type="match status" value="1"/>
</dbReference>
<organism evidence="1 2">
    <name type="scientific">Ureibacillus sinduriensis BLB-1 = JCM 15800</name>
    <dbReference type="NCBI Taxonomy" id="1384057"/>
    <lineage>
        <taxon>Bacteria</taxon>
        <taxon>Bacillati</taxon>
        <taxon>Bacillota</taxon>
        <taxon>Bacilli</taxon>
        <taxon>Bacillales</taxon>
        <taxon>Caryophanaceae</taxon>
        <taxon>Ureibacillus</taxon>
    </lineage>
</organism>
<dbReference type="Proteomes" id="UP000030408">
    <property type="component" value="Unassembled WGS sequence"/>
</dbReference>
<dbReference type="AlphaFoldDB" id="A0A0A3HVZ5"/>
<evidence type="ECO:0000313" key="2">
    <source>
        <dbReference type="Proteomes" id="UP000030408"/>
    </source>
</evidence>
<keyword evidence="2" id="KW-1185">Reference proteome</keyword>
<gene>
    <name evidence="1" type="ORF">CD33_11670</name>
</gene>
<evidence type="ECO:0008006" key="3">
    <source>
        <dbReference type="Google" id="ProtNLM"/>
    </source>
</evidence>
<evidence type="ECO:0000313" key="1">
    <source>
        <dbReference type="EMBL" id="KGR75375.1"/>
    </source>
</evidence>
<dbReference type="EMBL" id="JPVO01000051">
    <property type="protein sequence ID" value="KGR75375.1"/>
    <property type="molecule type" value="Genomic_DNA"/>
</dbReference>
<dbReference type="OrthoDB" id="9796845at2"/>